<feature type="domain" description="Reverse transcriptase" evidence="3">
    <location>
        <begin position="300"/>
        <end position="496"/>
    </location>
</feature>
<dbReference type="SUPFAM" id="SSF53098">
    <property type="entry name" value="Ribonuclease H-like"/>
    <property type="match status" value="1"/>
</dbReference>
<dbReference type="InterPro" id="IPR043502">
    <property type="entry name" value="DNA/RNA_pol_sf"/>
</dbReference>
<dbReference type="Gene3D" id="3.30.70.270">
    <property type="match status" value="2"/>
</dbReference>
<evidence type="ECO:0000313" key="6">
    <source>
        <dbReference type="Proteomes" id="UP001186944"/>
    </source>
</evidence>
<dbReference type="Pfam" id="PF00665">
    <property type="entry name" value="rve"/>
    <property type="match status" value="1"/>
</dbReference>
<dbReference type="SUPFAM" id="SSF56672">
    <property type="entry name" value="DNA/RNA polymerases"/>
    <property type="match status" value="1"/>
</dbReference>
<proteinExistence type="predicted"/>
<feature type="domain" description="Integrase catalytic" evidence="4">
    <location>
        <begin position="1064"/>
        <end position="1222"/>
    </location>
</feature>
<dbReference type="Pfam" id="PF17919">
    <property type="entry name" value="RT_RNaseH_2"/>
    <property type="match status" value="1"/>
</dbReference>
<feature type="region of interest" description="Disordered" evidence="2">
    <location>
        <begin position="807"/>
        <end position="904"/>
    </location>
</feature>
<dbReference type="Proteomes" id="UP001186944">
    <property type="component" value="Unassembled WGS sequence"/>
</dbReference>
<dbReference type="CDD" id="cd01647">
    <property type="entry name" value="RT_LTR"/>
    <property type="match status" value="1"/>
</dbReference>
<dbReference type="EMBL" id="VSWD01000009">
    <property type="protein sequence ID" value="KAK3093847.1"/>
    <property type="molecule type" value="Genomic_DNA"/>
</dbReference>
<dbReference type="InterPro" id="IPR050951">
    <property type="entry name" value="Retrovirus_Pol_polyprotein"/>
</dbReference>
<protein>
    <recommendedName>
        <fullName evidence="7">Retrovirus-related Pol polyprotein from transposon 17.6</fullName>
    </recommendedName>
</protein>
<dbReference type="GO" id="GO:0015074">
    <property type="term" value="P:DNA integration"/>
    <property type="evidence" value="ECO:0007669"/>
    <property type="project" value="InterPro"/>
</dbReference>
<evidence type="ECO:0008006" key="7">
    <source>
        <dbReference type="Google" id="ProtNLM"/>
    </source>
</evidence>
<dbReference type="InterPro" id="IPR041577">
    <property type="entry name" value="RT_RNaseH_2"/>
</dbReference>
<dbReference type="InterPro" id="IPR041588">
    <property type="entry name" value="Integrase_H2C2"/>
</dbReference>
<evidence type="ECO:0000256" key="2">
    <source>
        <dbReference type="SAM" id="MobiDB-lite"/>
    </source>
</evidence>
<dbReference type="AlphaFoldDB" id="A0AA88XXS4"/>
<organism evidence="5 6">
    <name type="scientific">Pinctada imbricata</name>
    <name type="common">Atlantic pearl-oyster</name>
    <name type="synonym">Pinctada martensii</name>
    <dbReference type="NCBI Taxonomy" id="66713"/>
    <lineage>
        <taxon>Eukaryota</taxon>
        <taxon>Metazoa</taxon>
        <taxon>Spiralia</taxon>
        <taxon>Lophotrochozoa</taxon>
        <taxon>Mollusca</taxon>
        <taxon>Bivalvia</taxon>
        <taxon>Autobranchia</taxon>
        <taxon>Pteriomorphia</taxon>
        <taxon>Pterioida</taxon>
        <taxon>Pterioidea</taxon>
        <taxon>Pteriidae</taxon>
        <taxon>Pinctada</taxon>
    </lineage>
</organism>
<dbReference type="PANTHER" id="PTHR37984">
    <property type="entry name" value="PROTEIN CBG26694"/>
    <property type="match status" value="1"/>
</dbReference>
<evidence type="ECO:0000313" key="5">
    <source>
        <dbReference type="EMBL" id="KAK3093847.1"/>
    </source>
</evidence>
<dbReference type="InterPro" id="IPR000477">
    <property type="entry name" value="RT_dom"/>
</dbReference>
<evidence type="ECO:0000259" key="4">
    <source>
        <dbReference type="PROSITE" id="PS50994"/>
    </source>
</evidence>
<dbReference type="Pfam" id="PF17921">
    <property type="entry name" value="Integrase_H2C2"/>
    <property type="match status" value="1"/>
</dbReference>
<dbReference type="FunFam" id="1.10.340.70:FF:000001">
    <property type="entry name" value="Retrovirus-related Pol polyprotein from transposon gypsy-like Protein"/>
    <property type="match status" value="1"/>
</dbReference>
<sequence>MSDGVTTGMNKTEIAQQADIAQQTDFAQQAVFAQHADFMQHVDYSQDDVAPSTDDLTDNESDVDINDFKSQFFSYQITVPCEPKYDDVDSVAHCKVHVSNDNIVSGDNVKTADFCGSTGIERTCSIEPNFENVSKSNVDMNDLHVVNNVSYKCDNPRNANIFVNNVHVDTDLNDFTCSENSTVKGVDNHTNDQISNVENDSVRVEHSEVDFDQFIENFDFDKNNPHLSDNEKNLLGKVLYKSRDIFVTKENPGLGFTTLMQHHIHLKPDAISKHQRPHRISPDKREILRHHLEELLKQGIIAPVSAEENVPITSPIVIVSKRRKSSGEFEPGTREASLSSFRFCCDFRFLNSQTQQFRYSIPDLQELTESFTCRTPNFMSSIDLSSGFFQMGIAPESSKYTAFNTCFGTYKFLRLPMGLSTAPSSFQLLMDKVLNGLTFQSALCYLDDVVVASATLETHLSDLDELFDRFRKAGLKLNPFKCSFAQNEIIYLGHRVTKDGLSPPPERIEAIKNYPIPTSAKQLRSFLGLMGWFRKYIPQFASVADPLYFLLKKDVKFRWTEEHQHSFDTLRDLLVNSPILAYPQFDLQFRLGVDTSSRGIGFMLYQLQPSEHDDSNQMRVIRFGSKGLSKWQRSYGPTKLELLGMTYAVLECASYLRGSHFVVECDHQALKPLFQKKLKGAIYERWMAILQEFTFDIIYKPAKDMVVADALSRNIPEDDDQFDSPDVDDHFFQYIPEKSGHINLPDMNRLSLDFEQPEVNRIQLLRADTCIDHGYDADTDKHDNIGIKKRIRRNGYRKSYRKPTFSTIISDEDTKSQQISDRDTTNTHTSDRDTTNTHMSDRDTTNTHISDRDTTNTHMSDRDTTNHLISDKDTTNQHACDSDTSLHDNPTHTHSDVESTHEDVKDLPQSAIDILKQTDLCAEDISKLQYLDPNLKHLIDYIKDDKLPSSQKLSRRILLESSDYIMLDNVLFHSRIAKSKRTKGQSHYQIVVPESLVKTVLQIYHELPRSAHGGIIDTLDRIKEKCFFPRMKFRVNEFVKSCHECQNRKMTKIPTKAGIVSYPTPKQPFDVWQIDLQGPLPTSYRGNAYIFTATCMFSKFLFTTPVPNKDAITVSEALHKLFTTYGTCNTILSDQGSEFIAQATKEVCRMMNITQQFTPSFAHHCLGVCERTHKTLEERITPFIDQNKRNWDDLLSSVSFAINQSVNSSTGYSPFEIVFGTRPKFPLISESVSSNLTLRGISF</sequence>
<dbReference type="PANTHER" id="PTHR37984:SF5">
    <property type="entry name" value="PROTEIN NYNRIN-LIKE"/>
    <property type="match status" value="1"/>
</dbReference>
<dbReference type="CDD" id="cd09274">
    <property type="entry name" value="RNase_HI_RT_Ty3"/>
    <property type="match status" value="1"/>
</dbReference>
<dbReference type="GO" id="GO:0003824">
    <property type="term" value="F:catalytic activity"/>
    <property type="evidence" value="ECO:0007669"/>
    <property type="project" value="UniProtKB-KW"/>
</dbReference>
<name>A0AA88XXS4_PINIB</name>
<dbReference type="Gene3D" id="1.10.340.70">
    <property type="match status" value="1"/>
</dbReference>
<dbReference type="FunFam" id="3.30.70.270:FF:000020">
    <property type="entry name" value="Transposon Tf2-6 polyprotein-like Protein"/>
    <property type="match status" value="1"/>
</dbReference>
<keyword evidence="6" id="KW-1185">Reference proteome</keyword>
<dbReference type="InterPro" id="IPR001584">
    <property type="entry name" value="Integrase_cat-core"/>
</dbReference>
<dbReference type="InterPro" id="IPR043128">
    <property type="entry name" value="Rev_trsase/Diguanyl_cyclase"/>
</dbReference>
<feature type="compositionally biased region" description="Basic and acidic residues" evidence="2">
    <location>
        <begin position="812"/>
        <end position="904"/>
    </location>
</feature>
<gene>
    <name evidence="5" type="ORF">FSP39_020940</name>
</gene>
<dbReference type="Pfam" id="PF00078">
    <property type="entry name" value="RVT_1"/>
    <property type="match status" value="1"/>
</dbReference>
<evidence type="ECO:0000259" key="3">
    <source>
        <dbReference type="PROSITE" id="PS50878"/>
    </source>
</evidence>
<dbReference type="InterPro" id="IPR012337">
    <property type="entry name" value="RNaseH-like_sf"/>
</dbReference>
<dbReference type="PROSITE" id="PS50878">
    <property type="entry name" value="RT_POL"/>
    <property type="match status" value="1"/>
</dbReference>
<dbReference type="Gene3D" id="3.30.420.10">
    <property type="entry name" value="Ribonuclease H-like superfamily/Ribonuclease H"/>
    <property type="match status" value="1"/>
</dbReference>
<comment type="caution">
    <text evidence="5">The sequence shown here is derived from an EMBL/GenBank/DDBJ whole genome shotgun (WGS) entry which is preliminary data.</text>
</comment>
<dbReference type="InterPro" id="IPR036397">
    <property type="entry name" value="RNaseH_sf"/>
</dbReference>
<dbReference type="Gene3D" id="3.10.10.10">
    <property type="entry name" value="HIV Type 1 Reverse Transcriptase, subunit A, domain 1"/>
    <property type="match status" value="1"/>
</dbReference>
<reference evidence="5" key="1">
    <citation type="submission" date="2019-08" db="EMBL/GenBank/DDBJ databases">
        <title>The improved chromosome-level genome for the pearl oyster Pinctada fucata martensii using PacBio sequencing and Hi-C.</title>
        <authorList>
            <person name="Zheng Z."/>
        </authorList>
    </citation>
    <scope>NUCLEOTIDE SEQUENCE</scope>
    <source>
        <strain evidence="5">ZZ-2019</strain>
        <tissue evidence="5">Adductor muscle</tissue>
    </source>
</reference>
<dbReference type="GO" id="GO:0003676">
    <property type="term" value="F:nucleic acid binding"/>
    <property type="evidence" value="ECO:0007669"/>
    <property type="project" value="InterPro"/>
</dbReference>
<keyword evidence="1" id="KW-0511">Multifunctional enzyme</keyword>
<dbReference type="FunFam" id="3.30.70.270:FF:000003">
    <property type="entry name" value="Transposon Ty3-G Gag-Pol polyprotein"/>
    <property type="match status" value="1"/>
</dbReference>
<dbReference type="PROSITE" id="PS50994">
    <property type="entry name" value="INTEGRASE"/>
    <property type="match status" value="1"/>
</dbReference>
<evidence type="ECO:0000256" key="1">
    <source>
        <dbReference type="ARBA" id="ARBA00023268"/>
    </source>
</evidence>
<accession>A0AA88XXS4</accession>